<gene>
    <name evidence="1" type="ORF">EZS27_025152</name>
</gene>
<protein>
    <submittedName>
        <fullName evidence="1">Uncharacterized protein</fullName>
    </submittedName>
</protein>
<dbReference type="Gene3D" id="3.40.430.10">
    <property type="entry name" value="Dihydrofolate Reductase, subunit A"/>
    <property type="match status" value="1"/>
</dbReference>
<dbReference type="EMBL" id="SNRY01002319">
    <property type="protein sequence ID" value="KAA6325667.1"/>
    <property type="molecule type" value="Genomic_DNA"/>
</dbReference>
<evidence type="ECO:0000313" key="1">
    <source>
        <dbReference type="EMBL" id="KAA6325667.1"/>
    </source>
</evidence>
<feature type="non-terminal residue" evidence="1">
    <location>
        <position position="1"/>
    </location>
</feature>
<dbReference type="SUPFAM" id="SSF53597">
    <property type="entry name" value="Dihydrofolate reductase-like"/>
    <property type="match status" value="1"/>
</dbReference>
<name>A0A5J4QUT8_9ZZZZ</name>
<dbReference type="AlphaFoldDB" id="A0A5J4QUT8"/>
<organism evidence="1">
    <name type="scientific">termite gut metagenome</name>
    <dbReference type="NCBI Taxonomy" id="433724"/>
    <lineage>
        <taxon>unclassified sequences</taxon>
        <taxon>metagenomes</taxon>
        <taxon>organismal metagenomes</taxon>
    </lineage>
</organism>
<accession>A0A5J4QUT8</accession>
<dbReference type="InterPro" id="IPR024072">
    <property type="entry name" value="DHFR-like_dom_sf"/>
</dbReference>
<proteinExistence type="predicted"/>
<comment type="caution">
    <text evidence="1">The sequence shown here is derived from an EMBL/GenBank/DDBJ whole genome shotgun (WGS) entry which is preliminary data.</text>
</comment>
<sequence>AGKHDNSAHDEGGTQLLQTFINAGLWDEARIFTGKMTFGNGIPAPEIDGNIINKYKMNDSELQIFEKKLPLHRQINEHDTY</sequence>
<reference evidence="1" key="1">
    <citation type="submission" date="2019-03" db="EMBL/GenBank/DDBJ databases">
        <title>Single cell metagenomics reveals metabolic interactions within the superorganism composed of flagellate Streblomastix strix and complex community of Bacteroidetes bacteria on its surface.</title>
        <authorList>
            <person name="Treitli S.C."/>
            <person name="Kolisko M."/>
            <person name="Husnik F."/>
            <person name="Keeling P."/>
            <person name="Hampl V."/>
        </authorList>
    </citation>
    <scope>NUCLEOTIDE SEQUENCE</scope>
    <source>
        <strain evidence="1">STM</strain>
    </source>
</reference>